<dbReference type="EMBL" id="LN831302">
    <property type="protein sequence ID" value="CQH62448.1"/>
    <property type="molecule type" value="Genomic_DNA"/>
</dbReference>
<evidence type="ECO:0000313" key="1">
    <source>
        <dbReference type="EMBL" id="CQH62448.1"/>
    </source>
</evidence>
<dbReference type="GeneID" id="26660350"/>
<sequence length="263" mass="28804">MFSERDLAGELAAVREAYAPGVIVLDCERDFQTLPPEHRDDLALLVESLTPSEYDTAWLPEDAPQILYRLASSDFVVGTPGDGAVAWTTQTDPPVVFVKARTEGTPEAFERFLVAEALVEAGLDLPEQFLGFFEDEYRAFDAAVDADPASVYQLASACCDAYRGLHAREEFESWADDYPDLHEAWVDAGERVTGRIDGLPKEIARGETSFSDAAELACSAVKHDVELPAPFAALDTLAYRRHGASYAVTWAEKVFDADAADSE</sequence>
<evidence type="ECO:0000313" key="2">
    <source>
        <dbReference type="Proteomes" id="UP000066737"/>
    </source>
</evidence>
<gene>
    <name evidence="1" type="ORF">HHUB_3765</name>
</gene>
<dbReference type="OrthoDB" id="198543at2157"/>
<dbReference type="Pfam" id="PF23363">
    <property type="entry name" value="DUF7089"/>
    <property type="match status" value="1"/>
</dbReference>
<dbReference type="AlphaFoldDB" id="A0A0U5H6G7"/>
<organism evidence="1 2">
    <name type="scientific">Halobacterium hubeiense</name>
    <dbReference type="NCBI Taxonomy" id="1407499"/>
    <lineage>
        <taxon>Archaea</taxon>
        <taxon>Methanobacteriati</taxon>
        <taxon>Methanobacteriota</taxon>
        <taxon>Stenosarchaea group</taxon>
        <taxon>Halobacteria</taxon>
        <taxon>Halobacteriales</taxon>
        <taxon>Halobacteriaceae</taxon>
        <taxon>Halobacterium</taxon>
    </lineage>
</organism>
<protein>
    <submittedName>
        <fullName evidence="1">Uncharacterized protein</fullName>
    </submittedName>
</protein>
<dbReference type="RefSeq" id="WP_059058121.1">
    <property type="nucleotide sequence ID" value="NZ_CEML01000001.1"/>
</dbReference>
<keyword evidence="2" id="KW-1185">Reference proteome</keyword>
<accession>A0A0U5H6G7</accession>
<reference evidence="2" key="1">
    <citation type="journal article" date="2016" name="Environ. Microbiol.">
        <title>The complete genome of a viable archaeum isolated from 123-million-year-old rock salt.</title>
        <authorList>
            <person name="Jaakkola S.T."/>
            <person name="Pfeiffer F."/>
            <person name="Ravantti J.J."/>
            <person name="Guo Q."/>
            <person name="Liu Y."/>
            <person name="Chen X."/>
            <person name="Ma H."/>
            <person name="Yang C."/>
            <person name="Oksanen H.M."/>
            <person name="Bamford D.H."/>
        </authorList>
    </citation>
    <scope>NUCLEOTIDE SEQUENCE</scope>
    <source>
        <strain evidence="2">JI20-1</strain>
    </source>
</reference>
<dbReference type="InterPro" id="IPR055515">
    <property type="entry name" value="DUF7089"/>
</dbReference>
<proteinExistence type="predicted"/>
<name>A0A0U5H6G7_9EURY</name>
<dbReference type="Proteomes" id="UP000066737">
    <property type="component" value="Chromosome I"/>
</dbReference>
<dbReference type="KEGG" id="hhb:Hhub_3765"/>